<proteinExistence type="inferred from homology"/>
<dbReference type="PANTHER" id="PTHR33988">
    <property type="entry name" value="ENDORIBONUCLEASE MAZF-RELATED"/>
    <property type="match status" value="1"/>
</dbReference>
<comment type="caution">
    <text evidence="3">The sequence shown here is derived from an EMBL/GenBank/DDBJ whole genome shotgun (WGS) entry which is preliminary data.</text>
</comment>
<sequence length="144" mass="16034">MKVDHRKILRGDVYLADLFGNTGSEQGGTRPVLVIQNDIGNRFSPTVIVAAITAKIKKVSQPTHVEASAVLNELDYDSVVLMEQIRTIDKERLIEKVAHFDEKTMEQVNYAIMVSVGLIDRKVTTGLQPYQIAASMNFENSMVV</sequence>
<dbReference type="GO" id="GO:0016075">
    <property type="term" value="P:rRNA catabolic process"/>
    <property type="evidence" value="ECO:0007669"/>
    <property type="project" value="TreeGrafter"/>
</dbReference>
<accession>A0AAP8QGW6</accession>
<dbReference type="EMBL" id="PRKQ01000001">
    <property type="protein sequence ID" value="PPB12873.1"/>
    <property type="molecule type" value="Genomic_DNA"/>
</dbReference>
<dbReference type="Gene3D" id="2.30.30.110">
    <property type="match status" value="1"/>
</dbReference>
<organism evidence="3 4">
    <name type="scientific">Brevibacillus laterosporus</name>
    <name type="common">Bacillus laterosporus</name>
    <dbReference type="NCBI Taxonomy" id="1465"/>
    <lineage>
        <taxon>Bacteria</taxon>
        <taxon>Bacillati</taxon>
        <taxon>Bacillota</taxon>
        <taxon>Bacilli</taxon>
        <taxon>Bacillales</taxon>
        <taxon>Paenibacillaceae</taxon>
        <taxon>Brevibacillus</taxon>
    </lineage>
</organism>
<dbReference type="InterPro" id="IPR011067">
    <property type="entry name" value="Plasmid_toxin/cell-grow_inhib"/>
</dbReference>
<dbReference type="GO" id="GO:0004521">
    <property type="term" value="F:RNA endonuclease activity"/>
    <property type="evidence" value="ECO:0007669"/>
    <property type="project" value="TreeGrafter"/>
</dbReference>
<name>A0AAP8QGW6_BRELA</name>
<evidence type="ECO:0000256" key="1">
    <source>
        <dbReference type="ARBA" id="ARBA00007521"/>
    </source>
</evidence>
<dbReference type="PANTHER" id="PTHR33988:SF2">
    <property type="entry name" value="ENDORIBONUCLEASE MAZF"/>
    <property type="match status" value="1"/>
</dbReference>
<dbReference type="Pfam" id="PF02452">
    <property type="entry name" value="PemK_toxin"/>
    <property type="match status" value="1"/>
</dbReference>
<comment type="similarity">
    <text evidence="1">Belongs to the PemK/MazF family.</text>
</comment>
<reference evidence="3 4" key="1">
    <citation type="submission" date="2018-02" db="EMBL/GenBank/DDBJ databases">
        <title>Comparative analysis of genomes of three Brevibacillus laterosporus strains producers of potent antimicrobials isolated from silage.</title>
        <authorList>
            <person name="Kojic M."/>
            <person name="Miljkovic M."/>
            <person name="Studholme D."/>
            <person name="Filipic B."/>
        </authorList>
    </citation>
    <scope>NUCLEOTIDE SEQUENCE [LARGE SCALE GENOMIC DNA]</scope>
    <source>
        <strain evidence="3 4">BGSP11</strain>
    </source>
</reference>
<gene>
    <name evidence="3" type="ORF">C4A77_00370</name>
</gene>
<dbReference type="Proteomes" id="UP000239759">
    <property type="component" value="Unassembled WGS sequence"/>
</dbReference>
<evidence type="ECO:0000313" key="4">
    <source>
        <dbReference type="Proteomes" id="UP000239759"/>
    </source>
</evidence>
<dbReference type="AlphaFoldDB" id="A0AAP8QGW6"/>
<dbReference type="SUPFAM" id="SSF50118">
    <property type="entry name" value="Cell growth inhibitor/plasmid maintenance toxic component"/>
    <property type="match status" value="1"/>
</dbReference>
<dbReference type="GO" id="GO:0006402">
    <property type="term" value="P:mRNA catabolic process"/>
    <property type="evidence" value="ECO:0007669"/>
    <property type="project" value="TreeGrafter"/>
</dbReference>
<dbReference type="InterPro" id="IPR003477">
    <property type="entry name" value="PemK-like"/>
</dbReference>
<keyword evidence="2" id="KW-1277">Toxin-antitoxin system</keyword>
<evidence type="ECO:0000256" key="2">
    <source>
        <dbReference type="ARBA" id="ARBA00022649"/>
    </source>
</evidence>
<evidence type="ECO:0000313" key="3">
    <source>
        <dbReference type="EMBL" id="PPB12873.1"/>
    </source>
</evidence>
<protein>
    <submittedName>
        <fullName evidence="3">PemK family transcriptional regulator</fullName>
    </submittedName>
</protein>
<dbReference type="GO" id="GO:0003677">
    <property type="term" value="F:DNA binding"/>
    <property type="evidence" value="ECO:0007669"/>
    <property type="project" value="InterPro"/>
</dbReference>